<comment type="caution">
    <text evidence="4">The sequence shown here is derived from an EMBL/GenBank/DDBJ whole genome shotgun (WGS) entry which is preliminary data.</text>
</comment>
<dbReference type="InterPro" id="IPR008929">
    <property type="entry name" value="Chondroitin_lyas"/>
</dbReference>
<proteinExistence type="predicted"/>
<protein>
    <recommendedName>
        <fullName evidence="3">Alginate lyase domain-containing protein</fullName>
    </recommendedName>
</protein>
<evidence type="ECO:0000256" key="2">
    <source>
        <dbReference type="ARBA" id="ARBA00023239"/>
    </source>
</evidence>
<keyword evidence="1" id="KW-0732">Signal</keyword>
<sequence length="401" mass="45714">MRYLALLIQVNAAFITFVSGTFHFICTDPSVLEQHKIALGNDGDQNLAESYRYLLTQANKAASITEILTVVDKEELPPSGNPHDYLSLARYYWPDATKPDGLPYIRQDGHVNEEIRDAPDYTRLRNMIKYVRDLGFAYYFSGNQTLATKAIDILQTWYIDTNKKMDPNLNFASLVKGQSTGRRTGLIDMSVIGDMLDVIPILETTPEWNPLIQEGLTTWFEEYLSWLHSTPFRDEEQGSLNNHGTFFDYQYLSITQFLGKMDLVMQTVQNVATRRIAAQITSEGVQTHEVSRPNSWYYSIFNLSGLFRLASTASLLGVDLWNYQSPEGGSIRLATDYLIPFALGEKSWPYPDISDTGSTELFAQLLKFAASAYNEPRYSEFSQEIMNISKPRKDYNLLLIR</sequence>
<organism evidence="4 5">
    <name type="scientific">Basidiobolus ranarum</name>
    <dbReference type="NCBI Taxonomy" id="34480"/>
    <lineage>
        <taxon>Eukaryota</taxon>
        <taxon>Fungi</taxon>
        <taxon>Fungi incertae sedis</taxon>
        <taxon>Zoopagomycota</taxon>
        <taxon>Entomophthoromycotina</taxon>
        <taxon>Basidiobolomycetes</taxon>
        <taxon>Basidiobolales</taxon>
        <taxon>Basidiobolaceae</taxon>
        <taxon>Basidiobolus</taxon>
    </lineage>
</organism>
<dbReference type="Proteomes" id="UP001479436">
    <property type="component" value="Unassembled WGS sequence"/>
</dbReference>
<keyword evidence="5" id="KW-1185">Reference proteome</keyword>
<evidence type="ECO:0000313" key="4">
    <source>
        <dbReference type="EMBL" id="KAK9768080.1"/>
    </source>
</evidence>
<dbReference type="SUPFAM" id="SSF48230">
    <property type="entry name" value="Chondroitin AC/alginate lyase"/>
    <property type="match status" value="1"/>
</dbReference>
<keyword evidence="2" id="KW-0456">Lyase</keyword>
<gene>
    <name evidence="4" type="ORF">K7432_001576</name>
</gene>
<dbReference type="EMBL" id="JASJQH010000036">
    <property type="protein sequence ID" value="KAK9768080.1"/>
    <property type="molecule type" value="Genomic_DNA"/>
</dbReference>
<dbReference type="Gene3D" id="1.50.10.100">
    <property type="entry name" value="Chondroitin AC/alginate lyase"/>
    <property type="match status" value="1"/>
</dbReference>
<reference evidence="4 5" key="1">
    <citation type="submission" date="2023-04" db="EMBL/GenBank/DDBJ databases">
        <title>Genome of Basidiobolus ranarum AG-B5.</title>
        <authorList>
            <person name="Stajich J.E."/>
            <person name="Carter-House D."/>
            <person name="Gryganskyi A."/>
        </authorList>
    </citation>
    <scope>NUCLEOTIDE SEQUENCE [LARGE SCALE GENOMIC DNA]</scope>
    <source>
        <strain evidence="4 5">AG-B5</strain>
    </source>
</reference>
<accession>A0ABR2X2U1</accession>
<feature type="domain" description="Alginate lyase" evidence="3">
    <location>
        <begin position="70"/>
        <end position="348"/>
    </location>
</feature>
<evidence type="ECO:0000259" key="3">
    <source>
        <dbReference type="Pfam" id="PF05426"/>
    </source>
</evidence>
<evidence type="ECO:0000256" key="1">
    <source>
        <dbReference type="ARBA" id="ARBA00022729"/>
    </source>
</evidence>
<evidence type="ECO:0000313" key="5">
    <source>
        <dbReference type="Proteomes" id="UP001479436"/>
    </source>
</evidence>
<name>A0ABR2X2U1_9FUNG</name>
<dbReference type="InterPro" id="IPR008397">
    <property type="entry name" value="Alginate_lyase_dom"/>
</dbReference>
<dbReference type="Pfam" id="PF05426">
    <property type="entry name" value="Alginate_lyase"/>
    <property type="match status" value="1"/>
</dbReference>